<keyword evidence="6" id="KW-0143">Chaperone</keyword>
<dbReference type="Pfam" id="PF02753">
    <property type="entry name" value="PapD_C"/>
    <property type="match status" value="1"/>
</dbReference>
<dbReference type="PANTHER" id="PTHR30251">
    <property type="entry name" value="PILUS ASSEMBLY CHAPERONE"/>
    <property type="match status" value="1"/>
</dbReference>
<keyword evidence="5" id="KW-0574">Periplasm</keyword>
<dbReference type="PRINTS" id="PR00969">
    <property type="entry name" value="CHAPERONPILI"/>
</dbReference>
<dbReference type="Pfam" id="PF00345">
    <property type="entry name" value="PapD_N"/>
    <property type="match status" value="1"/>
</dbReference>
<dbReference type="GO" id="GO:0030288">
    <property type="term" value="C:outer membrane-bounded periplasmic space"/>
    <property type="evidence" value="ECO:0007669"/>
    <property type="project" value="InterPro"/>
</dbReference>
<dbReference type="OrthoDB" id="9131059at2"/>
<dbReference type="Proteomes" id="UP000268615">
    <property type="component" value="Unassembled WGS sequence"/>
</dbReference>
<evidence type="ECO:0000256" key="4">
    <source>
        <dbReference type="ARBA" id="ARBA00022729"/>
    </source>
</evidence>
<dbReference type="RefSeq" id="WP_124025453.1">
    <property type="nucleotide sequence ID" value="NZ_RPOH01000088.1"/>
</dbReference>
<evidence type="ECO:0000259" key="9">
    <source>
        <dbReference type="Pfam" id="PF02753"/>
    </source>
</evidence>
<comment type="subcellular location">
    <subcellularLocation>
        <location evidence="1">Periplasm</location>
    </subcellularLocation>
</comment>
<dbReference type="InterPro" id="IPR013783">
    <property type="entry name" value="Ig-like_fold"/>
</dbReference>
<protein>
    <submittedName>
        <fullName evidence="10">Molecular chaperone</fullName>
    </submittedName>
</protein>
<dbReference type="InterPro" id="IPR036316">
    <property type="entry name" value="Pili_assmbl_chap_C_dom_sf"/>
</dbReference>
<feature type="domain" description="Pili assembly chaperone C-terminal" evidence="9">
    <location>
        <begin position="164"/>
        <end position="217"/>
    </location>
</feature>
<dbReference type="GO" id="GO:0071555">
    <property type="term" value="P:cell wall organization"/>
    <property type="evidence" value="ECO:0007669"/>
    <property type="project" value="InterPro"/>
</dbReference>
<evidence type="ECO:0000256" key="6">
    <source>
        <dbReference type="ARBA" id="ARBA00023186"/>
    </source>
</evidence>
<gene>
    <name evidence="10" type="ORF">EHN07_18285</name>
</gene>
<dbReference type="SUPFAM" id="SSF49354">
    <property type="entry name" value="PapD-like"/>
    <property type="match status" value="1"/>
</dbReference>
<evidence type="ECO:0000256" key="7">
    <source>
        <dbReference type="SAM" id="SignalP"/>
    </source>
</evidence>
<keyword evidence="11" id="KW-1185">Reference proteome</keyword>
<dbReference type="InterPro" id="IPR050643">
    <property type="entry name" value="Periplasmic_pilus_chap"/>
</dbReference>
<dbReference type="EMBL" id="RPOH01000088">
    <property type="protein sequence ID" value="RPH21542.1"/>
    <property type="molecule type" value="Genomic_DNA"/>
</dbReference>
<dbReference type="InterPro" id="IPR001829">
    <property type="entry name" value="Pili_assmbl_chaperone_bac"/>
</dbReference>
<sequence>MMRKLTTAALLLSAVMSNYVHAGVVMGGTRVIYPQGKREVSFSVTNMEKQTPYLIQSWIENFDSKNTQTAPFVVTPPLFRLDPEQKNVLRISYIGTPLPADRESVFWLNVKNIAPARKENSNKLQINVKSKFKIFFRPQGLKGEPALAYKQLTFSCDGNRLTAHNPTPYFISFYQVKVAASAIKEPGMIAPFSDRRWNTACGGAVSWQAINDFGGLTRVATQS</sequence>
<evidence type="ECO:0000313" key="10">
    <source>
        <dbReference type="EMBL" id="RPH21542.1"/>
    </source>
</evidence>
<feature type="chain" id="PRO_5018314887" evidence="7">
    <location>
        <begin position="23"/>
        <end position="223"/>
    </location>
</feature>
<evidence type="ECO:0000313" key="11">
    <source>
        <dbReference type="Proteomes" id="UP000268615"/>
    </source>
</evidence>
<keyword evidence="4 7" id="KW-0732">Signal</keyword>
<evidence type="ECO:0000256" key="1">
    <source>
        <dbReference type="ARBA" id="ARBA00004418"/>
    </source>
</evidence>
<keyword evidence="3" id="KW-1029">Fimbrium biogenesis</keyword>
<dbReference type="AlphaFoldDB" id="A0A3N5D5W7"/>
<dbReference type="FunFam" id="2.60.40.10:FF:000458">
    <property type="entry name" value="Molecular chaperone FimC"/>
    <property type="match status" value="1"/>
</dbReference>
<dbReference type="Gene3D" id="2.60.40.10">
    <property type="entry name" value="Immunoglobulins"/>
    <property type="match status" value="2"/>
</dbReference>
<feature type="signal peptide" evidence="7">
    <location>
        <begin position="1"/>
        <end position="22"/>
    </location>
</feature>
<organism evidence="10 11">
    <name type="scientific">Buttiauxella warmboldiae</name>
    <dbReference type="NCBI Taxonomy" id="82993"/>
    <lineage>
        <taxon>Bacteria</taxon>
        <taxon>Pseudomonadati</taxon>
        <taxon>Pseudomonadota</taxon>
        <taxon>Gammaproteobacteria</taxon>
        <taxon>Enterobacterales</taxon>
        <taxon>Enterobacteriaceae</taxon>
        <taxon>Buttiauxella</taxon>
    </lineage>
</organism>
<name>A0A3N5D5W7_9ENTR</name>
<accession>A0A3N5D5W7</accession>
<evidence type="ECO:0000256" key="2">
    <source>
        <dbReference type="ARBA" id="ARBA00007399"/>
    </source>
</evidence>
<dbReference type="InterPro" id="IPR016148">
    <property type="entry name" value="Pili_assmbl_chaperone_C"/>
</dbReference>
<evidence type="ECO:0000259" key="8">
    <source>
        <dbReference type="Pfam" id="PF00345"/>
    </source>
</evidence>
<evidence type="ECO:0000256" key="5">
    <source>
        <dbReference type="ARBA" id="ARBA00022764"/>
    </source>
</evidence>
<comment type="similarity">
    <text evidence="2">Belongs to the periplasmic pilus chaperone family.</text>
</comment>
<evidence type="ECO:0000256" key="3">
    <source>
        <dbReference type="ARBA" id="ARBA00022558"/>
    </source>
</evidence>
<dbReference type="PANTHER" id="PTHR30251:SF1">
    <property type="entry name" value="FIMBRIAL CHAPARONE"/>
    <property type="match status" value="1"/>
</dbReference>
<proteinExistence type="inferred from homology"/>
<dbReference type="SUPFAM" id="SSF49584">
    <property type="entry name" value="Periplasmic chaperone C-domain"/>
    <property type="match status" value="1"/>
</dbReference>
<feature type="domain" description="Pili assembly chaperone N-terminal" evidence="8">
    <location>
        <begin position="23"/>
        <end position="142"/>
    </location>
</feature>
<reference evidence="10 11" key="1">
    <citation type="submission" date="2018-11" db="EMBL/GenBank/DDBJ databases">
        <title>Draft genome sequence of Buttiauxella warmboldiae CCUG 35512.</title>
        <authorList>
            <person name="Salva-Serra F."/>
            <person name="Marathe N."/>
            <person name="Moore E."/>
            <person name="Svensson L."/>
            <person name="Engstrom-Jakobsson H."/>
        </authorList>
    </citation>
    <scope>NUCLEOTIDE SEQUENCE [LARGE SCALE GENOMIC DNA]</scope>
    <source>
        <strain evidence="10 11">CCUG 35512</strain>
    </source>
</reference>
<dbReference type="InterPro" id="IPR008962">
    <property type="entry name" value="PapD-like_sf"/>
</dbReference>
<comment type="caution">
    <text evidence="10">The sequence shown here is derived from an EMBL/GenBank/DDBJ whole genome shotgun (WGS) entry which is preliminary data.</text>
</comment>
<dbReference type="InterPro" id="IPR016147">
    <property type="entry name" value="Pili_assmbl_chaperone_N"/>
</dbReference>